<proteinExistence type="predicted"/>
<feature type="compositionally biased region" description="Pro residues" evidence="1">
    <location>
        <begin position="45"/>
        <end position="66"/>
    </location>
</feature>
<evidence type="ECO:0000313" key="2">
    <source>
        <dbReference type="EMBL" id="CAB4130693.1"/>
    </source>
</evidence>
<name>A0A6J5LBH6_9CAUD</name>
<organism evidence="2">
    <name type="scientific">uncultured Caudovirales phage</name>
    <dbReference type="NCBI Taxonomy" id="2100421"/>
    <lineage>
        <taxon>Viruses</taxon>
        <taxon>Duplodnaviria</taxon>
        <taxon>Heunggongvirae</taxon>
        <taxon>Uroviricota</taxon>
        <taxon>Caudoviricetes</taxon>
        <taxon>Peduoviridae</taxon>
        <taxon>Maltschvirus</taxon>
        <taxon>Maltschvirus maltsch</taxon>
    </lineage>
</organism>
<feature type="region of interest" description="Disordered" evidence="1">
    <location>
        <begin position="1"/>
        <end position="70"/>
    </location>
</feature>
<feature type="compositionally biased region" description="Low complexity" evidence="1">
    <location>
        <begin position="34"/>
        <end position="44"/>
    </location>
</feature>
<sequence>MDPDLIQTAGAPAPANVAPAAPAPGQYVPTPNMAAQAAAYGQQFQPPPGYQPPPPPVAPPPAPAAPSPVQVAPEELARLYNVQKQYEEFQRNQADAARQAEAARLMAEAEKGKVQEAFQEFQRKATAEAEQLRNTLQAGELGRVVAEAVAGITFASDEARKDAMLVLRSQVTASIDPTTGSVLVRDLSGRPAIEALREMATSPRFAHYRAPSTTGGTAGQGYQARPMPPAGPAYQQNSHADIVNQVRAARGLPPLDPAAMGTQGPAASMPPANASPSGLVWRG</sequence>
<feature type="region of interest" description="Disordered" evidence="1">
    <location>
        <begin position="254"/>
        <end position="283"/>
    </location>
</feature>
<reference evidence="2" key="1">
    <citation type="submission" date="2020-04" db="EMBL/GenBank/DDBJ databases">
        <authorList>
            <person name="Chiriac C."/>
            <person name="Salcher M."/>
            <person name="Ghai R."/>
            <person name="Kavagutti S V."/>
        </authorList>
    </citation>
    <scope>NUCLEOTIDE SEQUENCE</scope>
</reference>
<evidence type="ECO:0000256" key="1">
    <source>
        <dbReference type="SAM" id="MobiDB-lite"/>
    </source>
</evidence>
<dbReference type="EMBL" id="LR796250">
    <property type="protein sequence ID" value="CAB4130693.1"/>
    <property type="molecule type" value="Genomic_DNA"/>
</dbReference>
<accession>A0A6J5LBH6</accession>
<feature type="compositionally biased region" description="Low complexity" evidence="1">
    <location>
        <begin position="265"/>
        <end position="277"/>
    </location>
</feature>
<gene>
    <name evidence="2" type="ORF">UFOVP124_24</name>
</gene>
<protein>
    <submittedName>
        <fullName evidence="2">Uncharacterized protein</fullName>
    </submittedName>
</protein>
<feature type="compositionally biased region" description="Low complexity" evidence="1">
    <location>
        <begin position="9"/>
        <end position="24"/>
    </location>
</feature>